<evidence type="ECO:0000313" key="2">
    <source>
        <dbReference type="EMBL" id="CRY95338.1"/>
    </source>
</evidence>
<dbReference type="SMART" id="SM00530">
    <property type="entry name" value="HTH_XRE"/>
    <property type="match status" value="1"/>
</dbReference>
<dbReference type="InterPro" id="IPR010982">
    <property type="entry name" value="Lambda_DNA-bd_dom_sf"/>
</dbReference>
<dbReference type="Gene3D" id="1.10.260.40">
    <property type="entry name" value="lambda repressor-like DNA-binding domains"/>
    <property type="match status" value="1"/>
</dbReference>
<dbReference type="PANTHER" id="PTHR37301">
    <property type="entry name" value="DNA-BINDING PROTEIN-RELATED"/>
    <property type="match status" value="1"/>
</dbReference>
<organism evidence="2">
    <name type="scientific">uncultured prokaryote</name>
    <dbReference type="NCBI Taxonomy" id="198431"/>
    <lineage>
        <taxon>unclassified sequences</taxon>
        <taxon>environmental samples</taxon>
    </lineage>
</organism>
<dbReference type="AlphaFoldDB" id="A0A0H5Q0G4"/>
<accession>A0A0H5Q0G4</accession>
<reference evidence="2" key="2">
    <citation type="submission" date="2015-07" db="EMBL/GenBank/DDBJ databases">
        <title>Plasmids, circular viruses and viroids from rat gut.</title>
        <authorList>
            <person name="Jorgensen T.J."/>
            <person name="Hansen M.A."/>
            <person name="Xu Z."/>
            <person name="Tabak M.A."/>
            <person name="Sorensen S.J."/>
            <person name="Hansen L.H."/>
        </authorList>
    </citation>
    <scope>NUCLEOTIDE SEQUENCE</scope>
    <source>
        <plasmid evidence="2">pRGRH0595</plasmid>
    </source>
</reference>
<protein>
    <recommendedName>
        <fullName evidence="1">HTH cro/C1-type domain-containing protein</fullName>
    </recommendedName>
</protein>
<name>A0A0H5Q0G4_9ZZZZ</name>
<dbReference type="Pfam" id="PF13443">
    <property type="entry name" value="HTH_26"/>
    <property type="match status" value="1"/>
</dbReference>
<dbReference type="GO" id="GO:0003677">
    <property type="term" value="F:DNA binding"/>
    <property type="evidence" value="ECO:0007669"/>
    <property type="project" value="InterPro"/>
</dbReference>
<reference evidence="2" key="1">
    <citation type="submission" date="2015-06" db="EMBL/GenBank/DDBJ databases">
        <authorList>
            <person name="Joergensen T."/>
        </authorList>
    </citation>
    <scope>NUCLEOTIDE SEQUENCE</scope>
    <source>
        <plasmid evidence="2">pRGRH0595</plasmid>
    </source>
</reference>
<dbReference type="EMBL" id="LN853226">
    <property type="protein sequence ID" value="CRY95338.1"/>
    <property type="molecule type" value="Genomic_DNA"/>
</dbReference>
<geneLocation type="plasmid" evidence="2">
    <name>pRGRH0595</name>
</geneLocation>
<proteinExistence type="predicted"/>
<dbReference type="SUPFAM" id="SSF47413">
    <property type="entry name" value="lambda repressor-like DNA-binding domains"/>
    <property type="match status" value="1"/>
</dbReference>
<feature type="domain" description="HTH cro/C1-type" evidence="1">
    <location>
        <begin position="7"/>
        <end position="62"/>
    </location>
</feature>
<dbReference type="InterPro" id="IPR001387">
    <property type="entry name" value="Cro/C1-type_HTH"/>
</dbReference>
<sequence>MAIVIELDEIMEDRGVSLNKLSHRVGITNVNLSRIKTGKVRAVRFSTLAAICDALECQPGDILKNVEP</sequence>
<dbReference type="CDD" id="cd00093">
    <property type="entry name" value="HTH_XRE"/>
    <property type="match status" value="1"/>
</dbReference>
<dbReference type="PANTHER" id="PTHR37301:SF1">
    <property type="entry name" value="DNA-BINDING PROTEIN"/>
    <property type="match status" value="1"/>
</dbReference>
<dbReference type="PROSITE" id="PS50943">
    <property type="entry name" value="HTH_CROC1"/>
    <property type="match status" value="1"/>
</dbReference>
<evidence type="ECO:0000259" key="1">
    <source>
        <dbReference type="PROSITE" id="PS50943"/>
    </source>
</evidence>
<keyword evidence="2" id="KW-0614">Plasmid</keyword>